<comment type="function">
    <text evidence="1">Involved in rRNA processing.</text>
</comment>
<feature type="compositionally biased region" description="Acidic residues" evidence="9">
    <location>
        <begin position="314"/>
        <end position="328"/>
    </location>
</feature>
<accession>A0A8H4LTS0</accession>
<dbReference type="GO" id="GO:0005730">
    <property type="term" value="C:nucleolus"/>
    <property type="evidence" value="ECO:0007669"/>
    <property type="project" value="UniProtKB-SubCell"/>
</dbReference>
<evidence type="ECO:0000256" key="5">
    <source>
        <dbReference type="ARBA" id="ARBA00019827"/>
    </source>
</evidence>
<keyword evidence="6" id="KW-0698">rRNA processing</keyword>
<dbReference type="InterPro" id="IPR019310">
    <property type="entry name" value="Efg1"/>
</dbReference>
<keyword evidence="7" id="KW-0175">Coiled coil</keyword>
<keyword evidence="11" id="KW-1185">Reference proteome</keyword>
<evidence type="ECO:0000256" key="7">
    <source>
        <dbReference type="ARBA" id="ARBA00023054"/>
    </source>
</evidence>
<reference evidence="10 11" key="1">
    <citation type="journal article" date="2020" name="Genome Biol. Evol.">
        <title>A new high-quality draft genome assembly of the Chinese cordyceps Ophiocordyceps sinensis.</title>
        <authorList>
            <person name="Shu R."/>
            <person name="Zhang J."/>
            <person name="Meng Q."/>
            <person name="Zhang H."/>
            <person name="Zhou G."/>
            <person name="Li M."/>
            <person name="Wu P."/>
            <person name="Zhao Y."/>
            <person name="Chen C."/>
            <person name="Qin Q."/>
        </authorList>
    </citation>
    <scope>NUCLEOTIDE SEQUENCE [LARGE SCALE GENOMIC DNA]</scope>
    <source>
        <strain evidence="10 11">IOZ07</strain>
    </source>
</reference>
<comment type="subcellular location">
    <subcellularLocation>
        <location evidence="2">Nucleus</location>
        <location evidence="2">Nucleolus</location>
    </subcellularLocation>
</comment>
<protein>
    <recommendedName>
        <fullName evidence="4">rRNA-processing protein EFG1</fullName>
    </recommendedName>
    <alternativeName>
        <fullName evidence="5">rRNA-processing protein efg1</fullName>
    </alternativeName>
</protein>
<dbReference type="OrthoDB" id="47732at2759"/>
<keyword evidence="8" id="KW-0539">Nucleus</keyword>
<dbReference type="Pfam" id="PF10153">
    <property type="entry name" value="Efg1"/>
    <property type="match status" value="1"/>
</dbReference>
<evidence type="ECO:0000256" key="1">
    <source>
        <dbReference type="ARBA" id="ARBA00002773"/>
    </source>
</evidence>
<evidence type="ECO:0000313" key="10">
    <source>
        <dbReference type="EMBL" id="KAF4505410.1"/>
    </source>
</evidence>
<dbReference type="AlphaFoldDB" id="A0A8H4LTS0"/>
<evidence type="ECO:0000313" key="11">
    <source>
        <dbReference type="Proteomes" id="UP000557566"/>
    </source>
</evidence>
<evidence type="ECO:0000256" key="2">
    <source>
        <dbReference type="ARBA" id="ARBA00004604"/>
    </source>
</evidence>
<feature type="region of interest" description="Disordered" evidence="9">
    <location>
        <begin position="225"/>
        <end position="328"/>
    </location>
</feature>
<organism evidence="10 11">
    <name type="scientific">Ophiocordyceps sinensis</name>
    <dbReference type="NCBI Taxonomy" id="72228"/>
    <lineage>
        <taxon>Eukaryota</taxon>
        <taxon>Fungi</taxon>
        <taxon>Dikarya</taxon>
        <taxon>Ascomycota</taxon>
        <taxon>Pezizomycotina</taxon>
        <taxon>Sordariomycetes</taxon>
        <taxon>Hypocreomycetidae</taxon>
        <taxon>Hypocreales</taxon>
        <taxon>Ophiocordycipitaceae</taxon>
        <taxon>Ophiocordyceps</taxon>
    </lineage>
</organism>
<proteinExistence type="inferred from homology"/>
<feature type="compositionally biased region" description="Basic and acidic residues" evidence="9">
    <location>
        <begin position="271"/>
        <end position="283"/>
    </location>
</feature>
<evidence type="ECO:0000256" key="4">
    <source>
        <dbReference type="ARBA" id="ARBA00018689"/>
    </source>
</evidence>
<dbReference type="InterPro" id="IPR050786">
    <property type="entry name" value="EFG1_rRNA-proc"/>
</dbReference>
<dbReference type="EMBL" id="JAAVMX010000008">
    <property type="protein sequence ID" value="KAF4505410.1"/>
    <property type="molecule type" value="Genomic_DNA"/>
</dbReference>
<evidence type="ECO:0000256" key="6">
    <source>
        <dbReference type="ARBA" id="ARBA00022552"/>
    </source>
</evidence>
<evidence type="ECO:0000256" key="8">
    <source>
        <dbReference type="ARBA" id="ARBA00023242"/>
    </source>
</evidence>
<dbReference type="GO" id="GO:0000462">
    <property type="term" value="P:maturation of SSU-rRNA from tricistronic rRNA transcript (SSU-rRNA, 5.8S rRNA, LSU-rRNA)"/>
    <property type="evidence" value="ECO:0007669"/>
    <property type="project" value="TreeGrafter"/>
</dbReference>
<comment type="similarity">
    <text evidence="3">Belongs to the EFG1 family.</text>
</comment>
<evidence type="ECO:0000256" key="9">
    <source>
        <dbReference type="SAM" id="MobiDB-lite"/>
    </source>
</evidence>
<dbReference type="Proteomes" id="UP000557566">
    <property type="component" value="Unassembled WGS sequence"/>
</dbReference>
<feature type="compositionally biased region" description="Polar residues" evidence="9">
    <location>
        <begin position="247"/>
        <end position="264"/>
    </location>
</feature>
<evidence type="ECO:0000256" key="3">
    <source>
        <dbReference type="ARBA" id="ARBA00006916"/>
    </source>
</evidence>
<feature type="compositionally biased region" description="Basic residues" evidence="9">
    <location>
        <begin position="44"/>
        <end position="55"/>
    </location>
</feature>
<comment type="caution">
    <text evidence="10">The sequence shown here is derived from an EMBL/GenBank/DDBJ whole genome shotgun (WGS) entry which is preliminary data.</text>
</comment>
<gene>
    <name evidence="10" type="ORF">G6O67_007364</name>
</gene>
<dbReference type="PANTHER" id="PTHR33911:SF1">
    <property type="entry name" value="RRNA-PROCESSING PROTEIN EFG1"/>
    <property type="match status" value="1"/>
</dbReference>
<dbReference type="PANTHER" id="PTHR33911">
    <property type="entry name" value="RRNA-PROCESSING PROTEIN EFG1"/>
    <property type="match status" value="1"/>
</dbReference>
<sequence length="328" mass="36979">MSLASTKLQICCTLFTMGIKRPFADVDSREADNGGDPSSTDNIKRRKPLGKKHRAKEGTSEFSKKRARNIQRLLQRKQDLPANVVNDLERELSAHKADLADKAFQRKRSAMIAKYHMVRFFERRKAARLVKQLQREIEQEMESDETDRLKKDLHIAAVDEAYTLYYPHLEPYVSLYGNSQAVEADEGEGKVPSARVSLKAERPPMWSIIETTMAEGPEALRRLRERRSADGKTVENIPKRRRPKAPATTSTAGRLPTPKQQKPQAQGKMGESQKEGESQRDGKTGVPSAKDGAAPQLNRRERRRLMHQAKAATDDGEAEEGGGFFEDL</sequence>
<name>A0A8H4LTS0_9HYPO</name>
<dbReference type="GO" id="GO:0030688">
    <property type="term" value="C:preribosome, small subunit precursor"/>
    <property type="evidence" value="ECO:0007669"/>
    <property type="project" value="TreeGrafter"/>
</dbReference>
<feature type="region of interest" description="Disordered" evidence="9">
    <location>
        <begin position="26"/>
        <end position="65"/>
    </location>
</feature>